<dbReference type="Proteomes" id="UP000001881">
    <property type="component" value="Unassembled WGS sequence"/>
</dbReference>
<dbReference type="EMBL" id="CABT02000006">
    <property type="protein sequence ID" value="CCC08790.1"/>
    <property type="molecule type" value="Genomic_DNA"/>
</dbReference>
<accession>F7VSX3</accession>
<dbReference type="OrthoDB" id="4580849at2759"/>
<keyword evidence="2" id="KW-1185">Reference proteome</keyword>
<evidence type="ECO:0000313" key="2">
    <source>
        <dbReference type="Proteomes" id="UP000001881"/>
    </source>
</evidence>
<organism evidence="1 2">
    <name type="scientific">Sordaria macrospora (strain ATCC MYA-333 / DSM 997 / K(L3346) / K-hell)</name>
    <dbReference type="NCBI Taxonomy" id="771870"/>
    <lineage>
        <taxon>Eukaryota</taxon>
        <taxon>Fungi</taxon>
        <taxon>Dikarya</taxon>
        <taxon>Ascomycota</taxon>
        <taxon>Pezizomycotina</taxon>
        <taxon>Sordariomycetes</taxon>
        <taxon>Sordariomycetidae</taxon>
        <taxon>Sordariales</taxon>
        <taxon>Sordariaceae</taxon>
        <taxon>Sordaria</taxon>
    </lineage>
</organism>
<dbReference type="HOGENOM" id="CLU_032242_0_0_1"/>
<reference evidence="1 2" key="1">
    <citation type="journal article" date="2010" name="PLoS Genet.">
        <title>De novo assembly of a 40 Mb eukaryotic genome from short sequence reads: Sordaria macrospora, a model organism for fungal morphogenesis.</title>
        <authorList>
            <person name="Nowrousian M."/>
            <person name="Stajich J."/>
            <person name="Chu M."/>
            <person name="Engh I."/>
            <person name="Espagne E."/>
            <person name="Halliday K."/>
            <person name="Kamerewerd J."/>
            <person name="Kempken F."/>
            <person name="Knab B."/>
            <person name="Kuo H.C."/>
            <person name="Osiewacz H.D."/>
            <person name="Poeggeler S."/>
            <person name="Read N."/>
            <person name="Seiler S."/>
            <person name="Smith K."/>
            <person name="Zickler D."/>
            <person name="Kueck U."/>
            <person name="Freitag M."/>
        </authorList>
    </citation>
    <scope>NUCLEOTIDE SEQUENCE [LARGE SCALE GENOMIC DNA]</scope>
    <source>
        <strain evidence="2">ATCC MYA-333 / DSM 997 / K(L3346) / K-hell</strain>
        <tissue evidence="1">Mycelium</tissue>
    </source>
</reference>
<comment type="caution">
    <text evidence="1">The sequence shown here is derived from an EMBL/GenBank/DDBJ whole genome shotgun (WGS) entry which is preliminary data.</text>
</comment>
<name>F7VSX3_SORMK</name>
<sequence length="597" mass="60199">MGNGADGMDDALDNGLEIPVPVTNVGDPVPVIGYGDVAFERGNVDASLIGLVPVPVGPGKPDVEFVKGNGAFEAAGLLVDGRPLEAPVPRGALLLGRGLAGNSVLVNDVPPVAEGPVAPGSVVVEFGKGYGPDELLGAKELRGKPEVPVPGAVEPPVGPASEVGALLITDGPVTKGAVLAPVPGTELDPYPADELRGADAVTLLKGTELDVSGAEPEEIGPDGEVPVPVTGPVLFVSGKGTDGEPGIDVGSTEPIGPPVPVDSGTKGPVPKPAPVELGIIPDELDTGYGAVKDDSRGVVDPVALGPVEPVRGADEFVTGKGAEEDPDGKMLPDKGGVKPVVDALVGLEPVPGNVLPLEALVPDGGVNVPDVGNPEVEFDAGNGGELEPEGKMPLPLEGPAAVLLAETGKGTDVPDKLVEEVGRLEPPDAGKDVAPDVGVYSLVEEPPVGIGTLEPVGPTLGPGLEELVNGKGSDVASEVELLDSLLGGTVAAPVLEFEKDELSGPILMLMEISGLGEVNDVVPPDVGLAVSEAESADVVDTTEVVLSKGVESEILDGWLLWPEEDAGEIVVEFKVGDAERLSDIDADEPDDDGAEEL</sequence>
<proteinExistence type="predicted"/>
<dbReference type="InParanoid" id="F7VSX3"/>
<gene>
    <name evidence="1" type="ORF">SMAC_05430</name>
</gene>
<dbReference type="OMA" id="LMLMEIS"/>
<evidence type="ECO:0000313" key="1">
    <source>
        <dbReference type="EMBL" id="CCC08790.1"/>
    </source>
</evidence>
<dbReference type="eggNOG" id="ENOG502RJ5Z">
    <property type="taxonomic scope" value="Eukaryota"/>
</dbReference>
<dbReference type="VEuPathDB" id="FungiDB:SMAC_05430"/>
<protein>
    <submittedName>
        <fullName evidence="1">WGS project CABT00000000 data, contig 2.6</fullName>
    </submittedName>
</protein>
<dbReference type="AlphaFoldDB" id="F7VSX3"/>